<dbReference type="Pfam" id="PF13643">
    <property type="entry name" value="DUF4145"/>
    <property type="match status" value="1"/>
</dbReference>
<evidence type="ECO:0000259" key="1">
    <source>
        <dbReference type="Pfam" id="PF13643"/>
    </source>
</evidence>
<reference evidence="2 3" key="1">
    <citation type="submission" date="2017-06" db="EMBL/GenBank/DDBJ databases">
        <authorList>
            <person name="Kim H.J."/>
            <person name="Triplett B.A."/>
        </authorList>
    </citation>
    <scope>NUCLEOTIDE SEQUENCE [LARGE SCALE GENOMIC DNA]</scope>
    <source>
        <strain evidence="2 3">DSM 13116</strain>
    </source>
</reference>
<dbReference type="InterPro" id="IPR025285">
    <property type="entry name" value="DUF4145"/>
</dbReference>
<evidence type="ECO:0000313" key="2">
    <source>
        <dbReference type="EMBL" id="SNR95310.1"/>
    </source>
</evidence>
<dbReference type="RefSeq" id="WP_089274234.1">
    <property type="nucleotide sequence ID" value="NZ_FZOC01000004.1"/>
</dbReference>
<dbReference type="Proteomes" id="UP000198324">
    <property type="component" value="Unassembled WGS sequence"/>
</dbReference>
<organism evidence="2 3">
    <name type="scientific">Humidesulfovibrio mexicanus</name>
    <dbReference type="NCBI Taxonomy" id="147047"/>
    <lineage>
        <taxon>Bacteria</taxon>
        <taxon>Pseudomonadati</taxon>
        <taxon>Thermodesulfobacteriota</taxon>
        <taxon>Desulfovibrionia</taxon>
        <taxon>Desulfovibrionales</taxon>
        <taxon>Desulfovibrionaceae</taxon>
        <taxon>Humidesulfovibrio</taxon>
    </lineage>
</organism>
<dbReference type="OrthoDB" id="1417974at2"/>
<gene>
    <name evidence="2" type="ORF">SAMN04488503_1999</name>
</gene>
<accession>A0A239AID9</accession>
<proteinExistence type="predicted"/>
<name>A0A239AID9_9BACT</name>
<dbReference type="EMBL" id="FZOC01000004">
    <property type="protein sequence ID" value="SNR95310.1"/>
    <property type="molecule type" value="Genomic_DNA"/>
</dbReference>
<keyword evidence="3" id="KW-1185">Reference proteome</keyword>
<sequence>MSYFSCYCPHCHTENAAFRSVADVVTNDKGNVFTLFLACNHCKCGVCATVVVSELVNVGGFFVKPAQPHSYDGDIRLSDAYAILNIYPSKESPSAPGYITENIKRCYLQGIDNLLRNQFDAAGAMFRKALDLATKELEETKGNLVNRIDALATKNKITPAMKDWAHAIRLDGNEAAHDGDPIDKETCETLKSFTELFLMYAFTLPEMLKERRAKLTS</sequence>
<dbReference type="AlphaFoldDB" id="A0A239AID9"/>
<feature type="domain" description="DUF4145" evidence="1">
    <location>
        <begin position="114"/>
        <end position="194"/>
    </location>
</feature>
<evidence type="ECO:0000313" key="3">
    <source>
        <dbReference type="Proteomes" id="UP000198324"/>
    </source>
</evidence>
<protein>
    <recommendedName>
        <fullName evidence="1">DUF4145 domain-containing protein</fullName>
    </recommendedName>
</protein>